<feature type="region of interest" description="Disordered" evidence="1">
    <location>
        <begin position="549"/>
        <end position="579"/>
    </location>
</feature>
<feature type="compositionally biased region" description="Polar residues" evidence="1">
    <location>
        <begin position="688"/>
        <end position="698"/>
    </location>
</feature>
<feature type="compositionally biased region" description="Basic and acidic residues" evidence="1">
    <location>
        <begin position="286"/>
        <end position="295"/>
    </location>
</feature>
<dbReference type="HOGENOM" id="CLU_324706_0_0_1"/>
<dbReference type="AlphaFoldDB" id="A0A066V5Q3"/>
<dbReference type="EMBL" id="JMSN01000156">
    <property type="protein sequence ID" value="KDN36786.1"/>
    <property type="molecule type" value="Genomic_DNA"/>
</dbReference>
<accession>A0A066V5Q3</accession>
<evidence type="ECO:0000313" key="2">
    <source>
        <dbReference type="EMBL" id="KDN36786.1"/>
    </source>
</evidence>
<feature type="compositionally biased region" description="Polar residues" evidence="1">
    <location>
        <begin position="413"/>
        <end position="423"/>
    </location>
</feature>
<feature type="compositionally biased region" description="Polar residues" evidence="1">
    <location>
        <begin position="753"/>
        <end position="770"/>
    </location>
</feature>
<feature type="region of interest" description="Disordered" evidence="1">
    <location>
        <begin position="753"/>
        <end position="787"/>
    </location>
</feature>
<feature type="compositionally biased region" description="Low complexity" evidence="1">
    <location>
        <begin position="865"/>
        <end position="877"/>
    </location>
</feature>
<feature type="compositionally biased region" description="Basic and acidic residues" evidence="1">
    <location>
        <begin position="334"/>
        <end position="345"/>
    </location>
</feature>
<dbReference type="OrthoDB" id="3366613at2759"/>
<evidence type="ECO:0000313" key="3">
    <source>
        <dbReference type="Proteomes" id="UP000027361"/>
    </source>
</evidence>
<keyword evidence="3" id="KW-1185">Reference proteome</keyword>
<feature type="region of interest" description="Disordered" evidence="1">
    <location>
        <begin position="625"/>
        <end position="700"/>
    </location>
</feature>
<organism evidence="2 3">
    <name type="scientific">Tilletiaria anomala (strain ATCC 24038 / CBS 436.72 / UBC 951)</name>
    <dbReference type="NCBI Taxonomy" id="1037660"/>
    <lineage>
        <taxon>Eukaryota</taxon>
        <taxon>Fungi</taxon>
        <taxon>Dikarya</taxon>
        <taxon>Basidiomycota</taxon>
        <taxon>Ustilaginomycotina</taxon>
        <taxon>Exobasidiomycetes</taxon>
        <taxon>Georgefischeriales</taxon>
        <taxon>Tilletiariaceae</taxon>
        <taxon>Tilletiaria</taxon>
    </lineage>
</organism>
<comment type="caution">
    <text evidence="2">The sequence shown here is derived from an EMBL/GenBank/DDBJ whole genome shotgun (WGS) entry which is preliminary data.</text>
</comment>
<feature type="compositionally biased region" description="Basic residues" evidence="1">
    <location>
        <begin position="389"/>
        <end position="399"/>
    </location>
</feature>
<reference evidence="2 3" key="1">
    <citation type="submission" date="2014-05" db="EMBL/GenBank/DDBJ databases">
        <title>Draft genome sequence of a rare smut relative, Tilletiaria anomala UBC 951.</title>
        <authorList>
            <consortium name="DOE Joint Genome Institute"/>
            <person name="Toome M."/>
            <person name="Kuo A."/>
            <person name="Henrissat B."/>
            <person name="Lipzen A."/>
            <person name="Tritt A."/>
            <person name="Yoshinaga Y."/>
            <person name="Zane M."/>
            <person name="Barry K."/>
            <person name="Grigoriev I.V."/>
            <person name="Spatafora J.W."/>
            <person name="Aimea M.C."/>
        </authorList>
    </citation>
    <scope>NUCLEOTIDE SEQUENCE [LARGE SCALE GENOMIC DNA]</scope>
    <source>
        <strain evidence="2 3">UBC 951</strain>
    </source>
</reference>
<proteinExistence type="predicted"/>
<feature type="compositionally biased region" description="Acidic residues" evidence="1">
    <location>
        <begin position="479"/>
        <end position="492"/>
    </location>
</feature>
<feature type="region of interest" description="Disordered" evidence="1">
    <location>
        <begin position="865"/>
        <end position="889"/>
    </location>
</feature>
<feature type="compositionally biased region" description="Polar residues" evidence="1">
    <location>
        <begin position="494"/>
        <end position="505"/>
    </location>
</feature>
<dbReference type="GeneID" id="25267333"/>
<gene>
    <name evidence="2" type="ORF">K437DRAFT_296716</name>
</gene>
<feature type="region of interest" description="Disordered" evidence="1">
    <location>
        <begin position="256"/>
        <end position="520"/>
    </location>
</feature>
<dbReference type="InParanoid" id="A0A066V5Q3"/>
<feature type="compositionally biased region" description="Low complexity" evidence="1">
    <location>
        <begin position="400"/>
        <end position="412"/>
    </location>
</feature>
<dbReference type="RefSeq" id="XP_013240171.1">
    <property type="nucleotide sequence ID" value="XM_013384717.1"/>
</dbReference>
<sequence length="889" mass="92676">MTSMTTLFHVGPGPEEFVEFNESFGSKAFLQHVWNSHVTPINDNDLSGSKLHSAKARVSNTQPPCIEFPTILRKRGKGNSYKFSGRWISWDELSRRNPLAVKSPPSLEEFMARGGKVGEGKAISPGGWLGADNVLRKKAEKAVKESGKADGWIGKGSAESIYAPKATALPDAAPPAVLPKLANGVPSASNDGVASIGGAHSTITPETPSPRKAGGAQLESMLDRLRNARSGLGSGASIWASRSAAMETLKQETLVVAGENAEVPGSPKSQARDRTDQIDADIGKSGSKDAEDWHPKGVQAPSATKTHTPVLSEAPQVAVGAAAEKKKSRRVRGKEKERDKTREPAHVSVFGSAEQAELCTQPHGIEEQPEVSQGGEEQTDVSDPSPGKKEKKRGRRGHKSSAAGSSSLEAASTRQKLQVSSSPDCRDAFGSRGEANEDMHRLETQEVEEPANDPSDVSALSIADPSFSEPAVPASPQGADDEQGSGLIEDEATLPSSLQSGTVTKQGAVGPDPAAGRILVPDSTSAGAAISFEQRLGQGNGFAAAAAAEEVPKAMKSSTAPPAAHFSWADDNQDEEELPDLEDWGISLESIKLAASSMSLSKIVSNANTQHSNAASIGTRASPISGHATMADSHNVRHNAGQSAASGEGDWRNTRQCKQRGVGGSGKAERKHKVKGELFGAASGGGDQTCNSSCSELPSENVKDVKIRQEQYESAAPVARKPVVKLQIRGRAAAAAAAAAEGNGHSAEAVAATSGSNLSLPRPKAQTSFAPQPLAAPKTTRSAAPEAPSWKKALSAIDSVATRNANGNDYLYWERRGSSQYVRGGAEPAMTMRKPDQPHRRPRITADQGTFARLAGDILATNGAGAAAAASAPGAGPTLRIGRATGNKA</sequence>
<feature type="compositionally biased region" description="Basic and acidic residues" evidence="1">
    <location>
        <begin position="424"/>
        <end position="444"/>
    </location>
</feature>
<evidence type="ECO:0000256" key="1">
    <source>
        <dbReference type="SAM" id="MobiDB-lite"/>
    </source>
</evidence>
<dbReference type="Proteomes" id="UP000027361">
    <property type="component" value="Unassembled WGS sequence"/>
</dbReference>
<name>A0A066V5Q3_TILAU</name>
<protein>
    <submittedName>
        <fullName evidence="2">Uncharacterized protein</fullName>
    </submittedName>
</protein>